<evidence type="ECO:0000313" key="6">
    <source>
        <dbReference type="EMBL" id="KAF2965281.1"/>
    </source>
</evidence>
<evidence type="ECO:0000256" key="3">
    <source>
        <dbReference type="ARBA" id="ARBA00022989"/>
    </source>
</evidence>
<gene>
    <name evidence="6" type="ORF">GQX73_g8289</name>
</gene>
<keyword evidence="7" id="KW-1185">Reference proteome</keyword>
<keyword evidence="2 5" id="KW-0812">Transmembrane</keyword>
<protein>
    <submittedName>
        <fullName evidence="6">Uncharacterized protein</fullName>
    </submittedName>
</protein>
<dbReference type="EMBL" id="WUBL01000120">
    <property type="protein sequence ID" value="KAF2965281.1"/>
    <property type="molecule type" value="Genomic_DNA"/>
</dbReference>
<feature type="transmembrane region" description="Helical" evidence="5">
    <location>
        <begin position="639"/>
        <end position="663"/>
    </location>
</feature>
<dbReference type="OrthoDB" id="3231000at2759"/>
<comment type="caution">
    <text evidence="6">The sequence shown here is derived from an EMBL/GenBank/DDBJ whole genome shotgun (WGS) entry which is preliminary data.</text>
</comment>
<proteinExistence type="predicted"/>
<dbReference type="Proteomes" id="UP000481858">
    <property type="component" value="Unassembled WGS sequence"/>
</dbReference>
<dbReference type="InterPro" id="IPR045863">
    <property type="entry name" value="CorA_TM1_TM2"/>
</dbReference>
<dbReference type="GO" id="GO:0016020">
    <property type="term" value="C:membrane"/>
    <property type="evidence" value="ECO:0007669"/>
    <property type="project" value="UniProtKB-SubCell"/>
</dbReference>
<organism evidence="6 7">
    <name type="scientific">Xylaria multiplex</name>
    <dbReference type="NCBI Taxonomy" id="323545"/>
    <lineage>
        <taxon>Eukaryota</taxon>
        <taxon>Fungi</taxon>
        <taxon>Dikarya</taxon>
        <taxon>Ascomycota</taxon>
        <taxon>Pezizomycotina</taxon>
        <taxon>Sordariomycetes</taxon>
        <taxon>Xylariomycetidae</taxon>
        <taxon>Xylariales</taxon>
        <taxon>Xylariaceae</taxon>
        <taxon>Xylaria</taxon>
    </lineage>
</organism>
<evidence type="ECO:0000313" key="7">
    <source>
        <dbReference type="Proteomes" id="UP000481858"/>
    </source>
</evidence>
<dbReference type="AlphaFoldDB" id="A0A7C8IJN7"/>
<name>A0A7C8IJN7_9PEZI</name>
<evidence type="ECO:0000256" key="5">
    <source>
        <dbReference type="SAM" id="Phobius"/>
    </source>
</evidence>
<evidence type="ECO:0000256" key="1">
    <source>
        <dbReference type="ARBA" id="ARBA00004141"/>
    </source>
</evidence>
<dbReference type="Gene3D" id="1.20.58.340">
    <property type="entry name" value="Magnesium transport protein CorA, transmembrane region"/>
    <property type="match status" value="1"/>
</dbReference>
<keyword evidence="4 5" id="KW-0472">Membrane</keyword>
<dbReference type="InParanoid" id="A0A7C8IJN7"/>
<accession>A0A7C8IJN7</accession>
<keyword evidence="3 5" id="KW-1133">Transmembrane helix</keyword>
<evidence type="ECO:0000256" key="2">
    <source>
        <dbReference type="ARBA" id="ARBA00022692"/>
    </source>
</evidence>
<sequence>MLLLRLRGIAGDGITLAAESSSSTIPLSVDGCWNKDARQIARHHRDSNFPFIRPSLVPFLLVLSSPRPEDGGRGSRARQTRKYRRWYCKVAGQTMTRRGRKSKVNPTDRHAARVKMPSLSVRDIYQDELQAARRKEWEVKPEDAGPYLRYLQTISSKWPHLRLLTDFMEVGTDPLRWRNFYGNDVKNTYTYPDDAEARKDPQSNRVERTHVTQLKYLSEGGVEVVGEYSKPRELGAALNKLDEEERGGGSAEANDEFRLFVVEDLSREVIEKFGYHFDIDPDFFRAHILDHAWFNIRDPFWNPPSLQLDLMRNSWYQIRFCRARYFSSHGLFDQAQEAANKFNVGRKLYEDENKAYWDVGPLPKPGKALLAPVLESLRPIKNLFTILSKPIRKVKAADIEKILCGLSMPVVEGEEDVDAKSQVPVEEVINGKVGLIRTRATFWERKCENNRCGVGVLLLDPTIKEGFQLWRGHRNWRSVPPVKALDQWDENEPRTEASFFDDFVYWAQNPVISNKSPVISNKSPEAPASHVPAIALLRLVCAEWLTLDQEMISEAKFTVSHTYSSKGEAPSAMDKYKDELGLVLEQMEEYEKRIDRLTTVVTSAISIMDSRRAERLTRLATLFVPLSLVGTLFSMSEDIAQIGITFGYWAAASLFLLLALLLWNRLTQSHTGGGKPAF</sequence>
<comment type="subcellular location">
    <subcellularLocation>
        <location evidence="1">Membrane</location>
        <topology evidence="1">Multi-pass membrane protein</topology>
    </subcellularLocation>
</comment>
<dbReference type="SUPFAM" id="SSF144083">
    <property type="entry name" value="Magnesium transport protein CorA, transmembrane region"/>
    <property type="match status" value="1"/>
</dbReference>
<reference evidence="6 7" key="1">
    <citation type="submission" date="2019-12" db="EMBL/GenBank/DDBJ databases">
        <title>Draft genome sequence of the ascomycete Xylaria multiplex DSM 110363.</title>
        <authorList>
            <person name="Buettner E."/>
            <person name="Kellner H."/>
        </authorList>
    </citation>
    <scope>NUCLEOTIDE SEQUENCE [LARGE SCALE GENOMIC DNA]</scope>
    <source>
        <strain evidence="6 7">DSM 110363</strain>
    </source>
</reference>
<evidence type="ECO:0000256" key="4">
    <source>
        <dbReference type="ARBA" id="ARBA00023136"/>
    </source>
</evidence>